<accession>A0ABU8X330</accession>
<dbReference type="RefSeq" id="WP_340333847.1">
    <property type="nucleotide sequence ID" value="NZ_JBBKZS010000001.1"/>
</dbReference>
<feature type="compositionally biased region" description="Basic and acidic residues" evidence="1">
    <location>
        <begin position="89"/>
        <end position="107"/>
    </location>
</feature>
<evidence type="ECO:0000259" key="3">
    <source>
        <dbReference type="Pfam" id="PF13511"/>
    </source>
</evidence>
<dbReference type="Proteomes" id="UP001367030">
    <property type="component" value="Unassembled WGS sequence"/>
</dbReference>
<dbReference type="EMBL" id="JBBKZS010000001">
    <property type="protein sequence ID" value="MEJ8853534.1"/>
    <property type="molecule type" value="Genomic_DNA"/>
</dbReference>
<evidence type="ECO:0000313" key="4">
    <source>
        <dbReference type="EMBL" id="MEJ8853534.1"/>
    </source>
</evidence>
<feature type="region of interest" description="Disordered" evidence="1">
    <location>
        <begin position="62"/>
        <end position="107"/>
    </location>
</feature>
<feature type="signal peptide" evidence="2">
    <location>
        <begin position="1"/>
        <end position="21"/>
    </location>
</feature>
<keyword evidence="5" id="KW-1185">Reference proteome</keyword>
<evidence type="ECO:0000256" key="2">
    <source>
        <dbReference type="SAM" id="SignalP"/>
    </source>
</evidence>
<evidence type="ECO:0000313" key="5">
    <source>
        <dbReference type="Proteomes" id="UP001367030"/>
    </source>
</evidence>
<feature type="domain" description="DUF4124" evidence="3">
    <location>
        <begin position="12"/>
        <end position="77"/>
    </location>
</feature>
<feature type="chain" id="PRO_5045058719" evidence="2">
    <location>
        <begin position="22"/>
        <end position="173"/>
    </location>
</feature>
<proteinExistence type="predicted"/>
<protein>
    <submittedName>
        <fullName evidence="4">DUF4124 domain-containing protein</fullName>
    </submittedName>
</protein>
<sequence length="173" mass="18148">MKLAHALVLGFACVLPLAASAQWQWVDSAGKTVFSDQPPSLDVPEKNILRRPAGRGVAPRVNADAVPPGADAVAAAPQPAAASAPKPTGVDKDLEEKARKAAEAEKAKKAAEEAKIAKAKADNCAQARQSKATFDSGIRVARVNASGEREFLDDAQRAAEVKRAQTAIDRDCK</sequence>
<reference evidence="4 5" key="1">
    <citation type="submission" date="2024-03" db="EMBL/GenBank/DDBJ databases">
        <title>Novel species of the genus Variovorax.</title>
        <authorList>
            <person name="Liu Q."/>
            <person name="Xin Y.-H."/>
        </authorList>
    </citation>
    <scope>NUCLEOTIDE SEQUENCE [LARGE SCALE GENOMIC DNA]</scope>
    <source>
        <strain evidence="4 5">KACC 18901</strain>
    </source>
</reference>
<dbReference type="Pfam" id="PF13511">
    <property type="entry name" value="DUF4124"/>
    <property type="match status" value="1"/>
</dbReference>
<comment type="caution">
    <text evidence="4">The sequence shown here is derived from an EMBL/GenBank/DDBJ whole genome shotgun (WGS) entry which is preliminary data.</text>
</comment>
<feature type="compositionally biased region" description="Low complexity" evidence="1">
    <location>
        <begin position="63"/>
        <end position="87"/>
    </location>
</feature>
<evidence type="ECO:0000256" key="1">
    <source>
        <dbReference type="SAM" id="MobiDB-lite"/>
    </source>
</evidence>
<dbReference type="InterPro" id="IPR025392">
    <property type="entry name" value="DUF4124"/>
</dbReference>
<name>A0ABU8X330_9BURK</name>
<organism evidence="4 5">
    <name type="scientific">Variovorax robiniae</name>
    <dbReference type="NCBI Taxonomy" id="1836199"/>
    <lineage>
        <taxon>Bacteria</taxon>
        <taxon>Pseudomonadati</taxon>
        <taxon>Pseudomonadota</taxon>
        <taxon>Betaproteobacteria</taxon>
        <taxon>Burkholderiales</taxon>
        <taxon>Comamonadaceae</taxon>
        <taxon>Variovorax</taxon>
    </lineage>
</organism>
<gene>
    <name evidence="4" type="ORF">WKW79_03080</name>
</gene>
<keyword evidence="2" id="KW-0732">Signal</keyword>